<gene>
    <name evidence="1" type="primary">B1027A11.134</name>
</gene>
<evidence type="ECO:0000313" key="1">
    <source>
        <dbReference type="EMBL" id="BAD03614.1"/>
    </source>
</evidence>
<name>Q7EYJ3_ORYSJ</name>
<reference evidence="2" key="2">
    <citation type="journal article" date="2008" name="Nucleic Acids Res.">
        <title>The rice annotation project database (RAP-DB): 2008 update.</title>
        <authorList>
            <consortium name="The rice annotation project (RAP)"/>
        </authorList>
    </citation>
    <scope>GENOME REANNOTATION</scope>
    <source>
        <strain evidence="2">cv. Nipponbare</strain>
    </source>
</reference>
<evidence type="ECO:0000313" key="2">
    <source>
        <dbReference type="Proteomes" id="UP000000763"/>
    </source>
</evidence>
<sequence length="131" mass="15034">MDETREEREEQPSLIQGNSMQSWVNGMHKEHEPIFVSPLLCSKHDATGGDVVFYHMARPWDMEEQFLMVGLQALACRIWPNKGDAVLASTNFAFLLERLMMCSFMRGEPIVDGVRFFVKQNGSGYDEDWDA</sequence>
<protein>
    <submittedName>
        <fullName evidence="1">Uncharacterized protein</fullName>
    </submittedName>
</protein>
<accession>Q7EYJ3</accession>
<dbReference type="AlphaFoldDB" id="Q7EYJ3"/>
<dbReference type="EMBL" id="AP005464">
    <property type="protein sequence ID" value="BAD03614.1"/>
    <property type="molecule type" value="Genomic_DNA"/>
</dbReference>
<dbReference type="Proteomes" id="UP000000763">
    <property type="component" value="Chromosome 8"/>
</dbReference>
<reference evidence="2" key="1">
    <citation type="journal article" date="2005" name="Nature">
        <title>The map-based sequence of the rice genome.</title>
        <authorList>
            <consortium name="International rice genome sequencing project (IRGSP)"/>
            <person name="Matsumoto T."/>
            <person name="Wu J."/>
            <person name="Kanamori H."/>
            <person name="Katayose Y."/>
            <person name="Fujisawa M."/>
            <person name="Namiki N."/>
            <person name="Mizuno H."/>
            <person name="Yamamoto K."/>
            <person name="Antonio B.A."/>
            <person name="Baba T."/>
            <person name="Sakata K."/>
            <person name="Nagamura Y."/>
            <person name="Aoki H."/>
            <person name="Arikawa K."/>
            <person name="Arita K."/>
            <person name="Bito T."/>
            <person name="Chiden Y."/>
            <person name="Fujitsuka N."/>
            <person name="Fukunaka R."/>
            <person name="Hamada M."/>
            <person name="Harada C."/>
            <person name="Hayashi A."/>
            <person name="Hijishita S."/>
            <person name="Honda M."/>
            <person name="Hosokawa S."/>
            <person name="Ichikawa Y."/>
            <person name="Idonuma A."/>
            <person name="Iijima M."/>
            <person name="Ikeda M."/>
            <person name="Ikeno M."/>
            <person name="Ito K."/>
            <person name="Ito S."/>
            <person name="Ito T."/>
            <person name="Ito Y."/>
            <person name="Ito Y."/>
            <person name="Iwabuchi A."/>
            <person name="Kamiya K."/>
            <person name="Karasawa W."/>
            <person name="Kurita K."/>
            <person name="Katagiri S."/>
            <person name="Kikuta A."/>
            <person name="Kobayashi H."/>
            <person name="Kobayashi N."/>
            <person name="Machita K."/>
            <person name="Maehara T."/>
            <person name="Masukawa M."/>
            <person name="Mizubayashi T."/>
            <person name="Mukai Y."/>
            <person name="Nagasaki H."/>
            <person name="Nagata Y."/>
            <person name="Naito S."/>
            <person name="Nakashima M."/>
            <person name="Nakama Y."/>
            <person name="Nakamichi Y."/>
            <person name="Nakamura M."/>
            <person name="Meguro A."/>
            <person name="Negishi M."/>
            <person name="Ohta I."/>
            <person name="Ohta T."/>
            <person name="Okamoto M."/>
            <person name="Ono N."/>
            <person name="Saji S."/>
            <person name="Sakaguchi M."/>
            <person name="Sakai K."/>
            <person name="Shibata M."/>
            <person name="Shimokawa T."/>
            <person name="Song J."/>
            <person name="Takazaki Y."/>
            <person name="Terasawa K."/>
            <person name="Tsugane M."/>
            <person name="Tsuji K."/>
            <person name="Ueda S."/>
            <person name="Waki K."/>
            <person name="Yamagata H."/>
            <person name="Yamamoto M."/>
            <person name="Yamamoto S."/>
            <person name="Yamane H."/>
            <person name="Yoshiki S."/>
            <person name="Yoshihara R."/>
            <person name="Yukawa K."/>
            <person name="Zhong H."/>
            <person name="Yano M."/>
            <person name="Yuan Q."/>
            <person name="Ouyang S."/>
            <person name="Liu J."/>
            <person name="Jones K.M."/>
            <person name="Gansberger K."/>
            <person name="Moffat K."/>
            <person name="Hill J."/>
            <person name="Bera J."/>
            <person name="Fadrosh D."/>
            <person name="Jin S."/>
            <person name="Johri S."/>
            <person name="Kim M."/>
            <person name="Overton L."/>
            <person name="Reardon M."/>
            <person name="Tsitrin T."/>
            <person name="Vuong H."/>
            <person name="Weaver B."/>
            <person name="Ciecko A."/>
            <person name="Tallon L."/>
            <person name="Jackson J."/>
            <person name="Pai G."/>
            <person name="Aken S.V."/>
            <person name="Utterback T."/>
            <person name="Reidmuller S."/>
            <person name="Feldblyum T."/>
            <person name="Hsiao J."/>
            <person name="Zismann V."/>
            <person name="Iobst S."/>
            <person name="de Vazeille A.R."/>
            <person name="Buell C.R."/>
            <person name="Ying K."/>
            <person name="Li Y."/>
            <person name="Lu T."/>
            <person name="Huang Y."/>
            <person name="Zhao Q."/>
            <person name="Feng Q."/>
            <person name="Zhang L."/>
            <person name="Zhu J."/>
            <person name="Weng Q."/>
            <person name="Mu J."/>
            <person name="Lu Y."/>
            <person name="Fan D."/>
            <person name="Liu Y."/>
            <person name="Guan J."/>
            <person name="Zhang Y."/>
            <person name="Yu S."/>
            <person name="Liu X."/>
            <person name="Zhang Y."/>
            <person name="Hong G."/>
            <person name="Han B."/>
            <person name="Choisne N."/>
            <person name="Demange N."/>
            <person name="Orjeda G."/>
            <person name="Samain S."/>
            <person name="Cattolico L."/>
            <person name="Pelletier E."/>
            <person name="Couloux A."/>
            <person name="Segurens B."/>
            <person name="Wincker P."/>
            <person name="D'Hont A."/>
            <person name="Scarpelli C."/>
            <person name="Weissenbach J."/>
            <person name="Salanoubat M."/>
            <person name="Quetier F."/>
            <person name="Yu Y."/>
            <person name="Kim H.R."/>
            <person name="Rambo T."/>
            <person name="Currie J."/>
            <person name="Collura K."/>
            <person name="Luo M."/>
            <person name="Yang T."/>
            <person name="Ammiraju J.S.S."/>
            <person name="Engler F."/>
            <person name="Soderlund C."/>
            <person name="Wing R.A."/>
            <person name="Palmer L.E."/>
            <person name="de la Bastide M."/>
            <person name="Spiegel L."/>
            <person name="Nascimento L."/>
            <person name="Zutavern T."/>
            <person name="O'Shaughnessy A."/>
            <person name="Dike S."/>
            <person name="Dedhia N."/>
            <person name="Preston R."/>
            <person name="Balija V."/>
            <person name="McCombie W.R."/>
            <person name="Chow T."/>
            <person name="Chen H."/>
            <person name="Chung M."/>
            <person name="Chen C."/>
            <person name="Shaw J."/>
            <person name="Wu H."/>
            <person name="Hsiao K."/>
            <person name="Chao Y."/>
            <person name="Chu M."/>
            <person name="Cheng C."/>
            <person name="Hour A."/>
            <person name="Lee P."/>
            <person name="Lin S."/>
            <person name="Lin Y."/>
            <person name="Liou J."/>
            <person name="Liu S."/>
            <person name="Hsing Y."/>
            <person name="Raghuvanshi S."/>
            <person name="Mohanty A."/>
            <person name="Bharti A.K."/>
            <person name="Gaur A."/>
            <person name="Gupta V."/>
            <person name="Kumar D."/>
            <person name="Ravi V."/>
            <person name="Vij S."/>
            <person name="Kapur A."/>
            <person name="Khurana P."/>
            <person name="Khurana P."/>
            <person name="Khurana J.P."/>
            <person name="Tyagi A.K."/>
            <person name="Gaikwad K."/>
            <person name="Singh A."/>
            <person name="Dalal V."/>
            <person name="Srivastava S."/>
            <person name="Dixit A."/>
            <person name="Pal A.K."/>
            <person name="Ghazi I.A."/>
            <person name="Yadav M."/>
            <person name="Pandit A."/>
            <person name="Bhargava A."/>
            <person name="Sureshbabu K."/>
            <person name="Batra K."/>
            <person name="Sharma T.R."/>
            <person name="Mohapatra T."/>
            <person name="Singh N.K."/>
            <person name="Messing J."/>
            <person name="Nelson A.B."/>
            <person name="Fuks G."/>
            <person name="Kavchok S."/>
            <person name="Keizer G."/>
            <person name="Linton E."/>
            <person name="Llaca V."/>
            <person name="Song R."/>
            <person name="Tanyolac B."/>
            <person name="Young S."/>
            <person name="Ho-Il K."/>
            <person name="Hahn J.H."/>
            <person name="Sangsakoo G."/>
            <person name="Vanavichit A."/>
            <person name="de Mattos Luiz.A.T."/>
            <person name="Zimmer P.D."/>
            <person name="Malone G."/>
            <person name="Dellagostin O."/>
            <person name="de Oliveira A.C."/>
            <person name="Bevan M."/>
            <person name="Bancroft I."/>
            <person name="Minx P."/>
            <person name="Cordum H."/>
            <person name="Wilson R."/>
            <person name="Cheng Z."/>
            <person name="Jin W."/>
            <person name="Jiang J."/>
            <person name="Leong S.A."/>
            <person name="Iwama H."/>
            <person name="Gojobori T."/>
            <person name="Itoh T."/>
            <person name="Niimura Y."/>
            <person name="Fujii Y."/>
            <person name="Habara T."/>
            <person name="Sakai H."/>
            <person name="Sato Y."/>
            <person name="Wilson G."/>
            <person name="Kumar K."/>
            <person name="McCouch S."/>
            <person name="Juretic N."/>
            <person name="Hoen D."/>
            <person name="Wright S."/>
            <person name="Bruskiewich R."/>
            <person name="Bureau T."/>
            <person name="Miyao A."/>
            <person name="Hirochika H."/>
            <person name="Nishikawa T."/>
            <person name="Kadowaki K."/>
            <person name="Sugiura M."/>
            <person name="Burr B."/>
            <person name="Sasaki T."/>
        </authorList>
    </citation>
    <scope>NUCLEOTIDE SEQUENCE [LARGE SCALE GENOMIC DNA]</scope>
    <source>
        <strain evidence="2">cv. Nipponbare</strain>
    </source>
</reference>
<proteinExistence type="predicted"/>
<organism evidence="1 2">
    <name type="scientific">Oryza sativa subsp. japonica</name>
    <name type="common">Rice</name>
    <dbReference type="NCBI Taxonomy" id="39947"/>
    <lineage>
        <taxon>Eukaryota</taxon>
        <taxon>Viridiplantae</taxon>
        <taxon>Streptophyta</taxon>
        <taxon>Embryophyta</taxon>
        <taxon>Tracheophyta</taxon>
        <taxon>Spermatophyta</taxon>
        <taxon>Magnoliopsida</taxon>
        <taxon>Liliopsida</taxon>
        <taxon>Poales</taxon>
        <taxon>Poaceae</taxon>
        <taxon>BOP clade</taxon>
        <taxon>Oryzoideae</taxon>
        <taxon>Oryzeae</taxon>
        <taxon>Oryzinae</taxon>
        <taxon>Oryza</taxon>
        <taxon>Oryza sativa</taxon>
    </lineage>
</organism>